<keyword evidence="2" id="KW-0446">Lipid-binding</keyword>
<dbReference type="Gene3D" id="2.40.128.20">
    <property type="match status" value="1"/>
</dbReference>
<evidence type="ECO:0000313" key="5">
    <source>
        <dbReference type="Proteomes" id="UP000678393"/>
    </source>
</evidence>
<proteinExistence type="inferred from homology"/>
<name>A0A8S4A438_9EUPU</name>
<comment type="caution">
    <text evidence="4">The sequence shown here is derived from an EMBL/GenBank/DDBJ whole genome shotgun (WGS) entry which is preliminary data.</text>
</comment>
<dbReference type="PANTHER" id="PTHR11955">
    <property type="entry name" value="FATTY ACID BINDING PROTEIN"/>
    <property type="match status" value="1"/>
</dbReference>
<dbReference type="SUPFAM" id="SSF50814">
    <property type="entry name" value="Lipocalins"/>
    <property type="match status" value="1"/>
</dbReference>
<dbReference type="InterPro" id="IPR031259">
    <property type="entry name" value="ILBP"/>
</dbReference>
<dbReference type="EMBL" id="CAJHNH020007979">
    <property type="protein sequence ID" value="CAG5135170.1"/>
    <property type="molecule type" value="Genomic_DNA"/>
</dbReference>
<comment type="similarity">
    <text evidence="1">Belongs to the calycin superfamily. Fatty-acid binding protein (FABP) family.</text>
</comment>
<evidence type="ECO:0000256" key="1">
    <source>
        <dbReference type="ARBA" id="ARBA00008390"/>
    </source>
</evidence>
<evidence type="ECO:0000256" key="2">
    <source>
        <dbReference type="ARBA" id="ARBA00023121"/>
    </source>
</evidence>
<organism evidence="4 5">
    <name type="scientific">Candidula unifasciata</name>
    <dbReference type="NCBI Taxonomy" id="100452"/>
    <lineage>
        <taxon>Eukaryota</taxon>
        <taxon>Metazoa</taxon>
        <taxon>Spiralia</taxon>
        <taxon>Lophotrochozoa</taxon>
        <taxon>Mollusca</taxon>
        <taxon>Gastropoda</taxon>
        <taxon>Heterobranchia</taxon>
        <taxon>Euthyneura</taxon>
        <taxon>Panpulmonata</taxon>
        <taxon>Eupulmonata</taxon>
        <taxon>Stylommatophora</taxon>
        <taxon>Helicina</taxon>
        <taxon>Helicoidea</taxon>
        <taxon>Geomitridae</taxon>
        <taxon>Candidula</taxon>
    </lineage>
</organism>
<protein>
    <recommendedName>
        <fullName evidence="3">Lipocalin/cytosolic fatty-acid binding domain-containing protein</fullName>
    </recommendedName>
</protein>
<accession>A0A8S4A438</accession>
<dbReference type="GO" id="GO:0008289">
    <property type="term" value="F:lipid binding"/>
    <property type="evidence" value="ECO:0007669"/>
    <property type="project" value="UniProtKB-KW"/>
</dbReference>
<evidence type="ECO:0000313" key="4">
    <source>
        <dbReference type="EMBL" id="CAG5135170.1"/>
    </source>
</evidence>
<dbReference type="InterPro" id="IPR012674">
    <property type="entry name" value="Calycin"/>
</dbReference>
<sequence length="139" mass="15349">MAALCGRWELVSCDENFDKYMEAVGVSEEKRKLARSALSAEAKLKQELSRDGSTWSVKVMTPAGEKTDVYPEGKTVQALTLDGRSVSVVYSLEGDQLVEIQKGSDFESRNVRKVSGDTMTMTFTAHNGVSSTRIYKRVS</sequence>
<dbReference type="Pfam" id="PF00061">
    <property type="entry name" value="Lipocalin"/>
    <property type="match status" value="1"/>
</dbReference>
<evidence type="ECO:0000259" key="3">
    <source>
        <dbReference type="Pfam" id="PF00061"/>
    </source>
</evidence>
<dbReference type="CDD" id="cd00742">
    <property type="entry name" value="FABP"/>
    <property type="match status" value="1"/>
</dbReference>
<dbReference type="OrthoDB" id="354351at2759"/>
<dbReference type="Proteomes" id="UP000678393">
    <property type="component" value="Unassembled WGS sequence"/>
</dbReference>
<dbReference type="AlphaFoldDB" id="A0A8S4A438"/>
<keyword evidence="5" id="KW-1185">Reference proteome</keyword>
<dbReference type="InterPro" id="IPR000566">
    <property type="entry name" value="Lipocln_cytosolic_FA-bd_dom"/>
</dbReference>
<feature type="domain" description="Lipocalin/cytosolic fatty-acid binding" evidence="3">
    <location>
        <begin position="6"/>
        <end position="133"/>
    </location>
</feature>
<reference evidence="4" key="1">
    <citation type="submission" date="2021-04" db="EMBL/GenBank/DDBJ databases">
        <authorList>
            <consortium name="Molecular Ecology Group"/>
        </authorList>
    </citation>
    <scope>NUCLEOTIDE SEQUENCE</scope>
</reference>
<gene>
    <name evidence="4" type="ORF">CUNI_LOCUS20728</name>
</gene>